<dbReference type="InterPro" id="IPR036280">
    <property type="entry name" value="Multihaem_cyt_sf"/>
</dbReference>
<keyword evidence="5" id="KW-1185">Reference proteome</keyword>
<dbReference type="Pfam" id="PF13435">
    <property type="entry name" value="Cytochrome_C554"/>
    <property type="match status" value="1"/>
</dbReference>
<feature type="coiled-coil region" evidence="1">
    <location>
        <begin position="214"/>
        <end position="266"/>
    </location>
</feature>
<feature type="region of interest" description="Disordered" evidence="2">
    <location>
        <begin position="459"/>
        <end position="515"/>
    </location>
</feature>
<dbReference type="InterPro" id="IPR029052">
    <property type="entry name" value="Metallo-depent_PP-like"/>
</dbReference>
<organism evidence="4 5">
    <name type="scientific">Candidatus Electrothrix marina</name>
    <dbReference type="NCBI Taxonomy" id="1859130"/>
    <lineage>
        <taxon>Bacteria</taxon>
        <taxon>Pseudomonadati</taxon>
        <taxon>Thermodesulfobacteriota</taxon>
        <taxon>Desulfobulbia</taxon>
        <taxon>Desulfobulbales</taxon>
        <taxon>Desulfobulbaceae</taxon>
        <taxon>Candidatus Electrothrix</taxon>
    </lineage>
</organism>
<evidence type="ECO:0000313" key="4">
    <source>
        <dbReference type="EMBL" id="RWX52488.1"/>
    </source>
</evidence>
<protein>
    <submittedName>
        <fullName evidence="4">Cytochrome c554 and c-prime</fullName>
    </submittedName>
</protein>
<comment type="caution">
    <text evidence="4">The sequence shown here is derived from an EMBL/GenBank/DDBJ whole genome shotgun (WGS) entry which is preliminary data.</text>
</comment>
<reference evidence="4 5" key="1">
    <citation type="submission" date="2017-01" db="EMBL/GenBank/DDBJ databases">
        <title>The cable genome- insights into the physiology and evolution of filamentous bacteria capable of sulfide oxidation via long distance electron transfer.</title>
        <authorList>
            <person name="Schreiber L."/>
            <person name="Bjerg J.T."/>
            <person name="Boggild A."/>
            <person name="Van De Vossenberg J."/>
            <person name="Meysman F."/>
            <person name="Nielsen L.P."/>
            <person name="Schramm A."/>
            <person name="Kjeldsen K.U."/>
        </authorList>
    </citation>
    <scope>NUCLEOTIDE SEQUENCE [LARGE SCALE GENOMIC DNA]</scope>
    <source>
        <strain evidence="4">A5</strain>
    </source>
</reference>
<gene>
    <name evidence="4" type="ORF">VU01_10055</name>
</gene>
<dbReference type="SUPFAM" id="SSF56300">
    <property type="entry name" value="Metallo-dependent phosphatases"/>
    <property type="match status" value="1"/>
</dbReference>
<feature type="compositionally biased region" description="Low complexity" evidence="2">
    <location>
        <begin position="487"/>
        <end position="504"/>
    </location>
</feature>
<dbReference type="SUPFAM" id="SSF48695">
    <property type="entry name" value="Multiheme cytochromes"/>
    <property type="match status" value="1"/>
</dbReference>
<proteinExistence type="predicted"/>
<dbReference type="NCBIfam" id="NF041198">
    <property type="entry name" value="UshA_like_PCGU"/>
    <property type="match status" value="1"/>
</dbReference>
<evidence type="ECO:0000256" key="2">
    <source>
        <dbReference type="SAM" id="MobiDB-lite"/>
    </source>
</evidence>
<dbReference type="AlphaFoldDB" id="A0A444JHN5"/>
<dbReference type="EMBL" id="MTKS01000005">
    <property type="protein sequence ID" value="RWX52488.1"/>
    <property type="molecule type" value="Genomic_DNA"/>
</dbReference>
<dbReference type="GO" id="GO:0016787">
    <property type="term" value="F:hydrolase activity"/>
    <property type="evidence" value="ECO:0007669"/>
    <property type="project" value="InterPro"/>
</dbReference>
<evidence type="ECO:0000313" key="5">
    <source>
        <dbReference type="Proteomes" id="UP000288892"/>
    </source>
</evidence>
<dbReference type="Gene3D" id="3.60.21.10">
    <property type="match status" value="1"/>
</dbReference>
<feature type="domain" description="Cytochrome c-552/4" evidence="3">
    <location>
        <begin position="335"/>
        <end position="408"/>
    </location>
</feature>
<dbReference type="PANTHER" id="PTHR11575">
    <property type="entry name" value="5'-NUCLEOTIDASE-RELATED"/>
    <property type="match status" value="1"/>
</dbReference>
<dbReference type="Proteomes" id="UP000288892">
    <property type="component" value="Unassembled WGS sequence"/>
</dbReference>
<dbReference type="Gene3D" id="1.10.1130.10">
    <property type="entry name" value="Flavocytochrome C3, Chain A"/>
    <property type="match status" value="1"/>
</dbReference>
<feature type="compositionally biased region" description="Basic and acidic residues" evidence="2">
    <location>
        <begin position="459"/>
        <end position="485"/>
    </location>
</feature>
<evidence type="ECO:0000256" key="1">
    <source>
        <dbReference type="SAM" id="Coils"/>
    </source>
</evidence>
<dbReference type="InterPro" id="IPR023155">
    <property type="entry name" value="Cyt_c-552/4"/>
</dbReference>
<name>A0A444JHN5_9BACT</name>
<sequence length="515" mass="57395">MFVDSGSLLFQHTKIQAKREQAKKAQADGIAAAMQAMNCQAIGIGAHDLAGGLSVLKELQERHKTVWLSMNLVDPEKKQPIFAPYLITKVGDLKIALFGLTDDQGEHNGEGKEKGYTILPWQDALPKTLAEIGKKVDMTILLSSYSYQINKEIAEIVDGLHMILESGHAAPTTEPYKVKNTLIAQTGTRGKYLGMMRIEWNEAGQWTDISFNRIRTEEDRLKRVNRQLARLEKQKKKAVLAKDKGYKKLSAEKKQLVKSIKALKKSRDSAPEDKGMCKYTNLFHPLNTSLPEDPEVKKIIDQAIQKANEINQKRLAQLGLNEPTITLQDVAGSQKCRECHAAQMTVWQDSKHAQAWTTLEKKNQQFNEDCVLCHVTLPFYDADKVKAANLLLMLPKSLKNVGCEACHGPAAAHSAGQGKIPVARPDEKVCLGCHTPEHDDNFIFSEKVKRLGCFSPKQEVKPKVEQQEEKGEEKQKEEKGKKDEQEPSQPTASEPAAPESADPPTITPQGKKVKI</sequence>
<keyword evidence="1" id="KW-0175">Coiled coil</keyword>
<evidence type="ECO:0000259" key="3">
    <source>
        <dbReference type="Pfam" id="PF13435"/>
    </source>
</evidence>
<dbReference type="PANTHER" id="PTHR11575:SF24">
    <property type="entry name" value="5'-NUCLEOTIDASE"/>
    <property type="match status" value="1"/>
</dbReference>
<accession>A0A444JHN5</accession>
<dbReference type="InterPro" id="IPR006179">
    <property type="entry name" value="5_nucleotidase/apyrase"/>
</dbReference>
<dbReference type="GO" id="GO:0009166">
    <property type="term" value="P:nucleotide catabolic process"/>
    <property type="evidence" value="ECO:0007669"/>
    <property type="project" value="InterPro"/>
</dbReference>